<dbReference type="EMBL" id="LAZR01001048">
    <property type="protein sequence ID" value="KKN51809.1"/>
    <property type="molecule type" value="Genomic_DNA"/>
</dbReference>
<dbReference type="AlphaFoldDB" id="A0A0F9RAD4"/>
<reference evidence="1" key="1">
    <citation type="journal article" date="2015" name="Nature">
        <title>Complex archaea that bridge the gap between prokaryotes and eukaryotes.</title>
        <authorList>
            <person name="Spang A."/>
            <person name="Saw J.H."/>
            <person name="Jorgensen S.L."/>
            <person name="Zaremba-Niedzwiedzka K."/>
            <person name="Martijn J."/>
            <person name="Lind A.E."/>
            <person name="van Eijk R."/>
            <person name="Schleper C."/>
            <person name="Guy L."/>
            <person name="Ettema T.J."/>
        </authorList>
    </citation>
    <scope>NUCLEOTIDE SEQUENCE</scope>
</reference>
<protein>
    <submittedName>
        <fullName evidence="1">Uncharacterized protein</fullName>
    </submittedName>
</protein>
<accession>A0A0F9RAD4</accession>
<organism evidence="1">
    <name type="scientific">marine sediment metagenome</name>
    <dbReference type="NCBI Taxonomy" id="412755"/>
    <lineage>
        <taxon>unclassified sequences</taxon>
        <taxon>metagenomes</taxon>
        <taxon>ecological metagenomes</taxon>
    </lineage>
</organism>
<name>A0A0F9RAD4_9ZZZZ</name>
<comment type="caution">
    <text evidence="1">The sequence shown here is derived from an EMBL/GenBank/DDBJ whole genome shotgun (WGS) entry which is preliminary data.</text>
</comment>
<gene>
    <name evidence="1" type="ORF">LCGC14_0619090</name>
</gene>
<evidence type="ECO:0000313" key="1">
    <source>
        <dbReference type="EMBL" id="KKN51809.1"/>
    </source>
</evidence>
<sequence>MTIREEIIDYLEDHDRKTIKEIATAKNIGEAKIRTKIYETPYGLLAKGIVVKVSHEKRTGYFSLKENAKAPNEELIDNLVELMVKSGVISEDYGIDISEKQIEPNIKRLTESGRIG</sequence>
<proteinExistence type="predicted"/>